<dbReference type="STRING" id="765915.A0A1Y2I2D4"/>
<dbReference type="AlphaFoldDB" id="A0A1Y2I2D4"/>
<dbReference type="PROSITE" id="PS51471">
    <property type="entry name" value="FE2OG_OXY"/>
    <property type="match status" value="1"/>
</dbReference>
<dbReference type="GO" id="GO:0070988">
    <property type="term" value="P:demethylation"/>
    <property type="evidence" value="ECO:0007669"/>
    <property type="project" value="InterPro"/>
</dbReference>
<dbReference type="InterPro" id="IPR005123">
    <property type="entry name" value="Oxoglu/Fe-dep_dioxygenase_dom"/>
</dbReference>
<dbReference type="Pfam" id="PF13532">
    <property type="entry name" value="2OG-FeII_Oxy_2"/>
    <property type="match status" value="1"/>
</dbReference>
<evidence type="ECO:0000259" key="1">
    <source>
        <dbReference type="PROSITE" id="PS51471"/>
    </source>
</evidence>
<dbReference type="GO" id="GO:0032451">
    <property type="term" value="F:demethylase activity"/>
    <property type="evidence" value="ECO:0007669"/>
    <property type="project" value="TreeGrafter"/>
</dbReference>
<dbReference type="Gene3D" id="2.60.120.590">
    <property type="entry name" value="Alpha-ketoglutarate-dependent dioxygenase AlkB-like"/>
    <property type="match status" value="1"/>
</dbReference>
<dbReference type="PANTHER" id="PTHR12463:SF1">
    <property type="entry name" value="2-OXOGLUTARATE AND FE-DEPENDENT OXYGENASE FAMILY PROTEIN"/>
    <property type="match status" value="1"/>
</dbReference>
<dbReference type="Proteomes" id="UP000193411">
    <property type="component" value="Unassembled WGS sequence"/>
</dbReference>
<proteinExistence type="predicted"/>
<gene>
    <name evidence="2" type="ORF">BCR44DRAFT_1495469</name>
</gene>
<dbReference type="OrthoDB" id="412814at2759"/>
<dbReference type="PANTHER" id="PTHR12463">
    <property type="entry name" value="OXYGENASE-RELATED"/>
    <property type="match status" value="1"/>
</dbReference>
<evidence type="ECO:0000313" key="3">
    <source>
        <dbReference type="Proteomes" id="UP000193411"/>
    </source>
</evidence>
<organism evidence="2 3">
    <name type="scientific">Catenaria anguillulae PL171</name>
    <dbReference type="NCBI Taxonomy" id="765915"/>
    <lineage>
        <taxon>Eukaryota</taxon>
        <taxon>Fungi</taxon>
        <taxon>Fungi incertae sedis</taxon>
        <taxon>Blastocladiomycota</taxon>
        <taxon>Blastocladiomycetes</taxon>
        <taxon>Blastocladiales</taxon>
        <taxon>Catenariaceae</taxon>
        <taxon>Catenaria</taxon>
    </lineage>
</organism>
<reference evidence="2 3" key="1">
    <citation type="submission" date="2016-07" db="EMBL/GenBank/DDBJ databases">
        <title>Pervasive Adenine N6-methylation of Active Genes in Fungi.</title>
        <authorList>
            <consortium name="DOE Joint Genome Institute"/>
            <person name="Mondo S.J."/>
            <person name="Dannebaum R.O."/>
            <person name="Kuo R.C."/>
            <person name="Labutti K."/>
            <person name="Haridas S."/>
            <person name="Kuo A."/>
            <person name="Salamov A."/>
            <person name="Ahrendt S.R."/>
            <person name="Lipzen A."/>
            <person name="Sullivan W."/>
            <person name="Andreopoulos W.B."/>
            <person name="Clum A."/>
            <person name="Lindquist E."/>
            <person name="Daum C."/>
            <person name="Ramamoorthy G.K."/>
            <person name="Gryganskyi A."/>
            <person name="Culley D."/>
            <person name="Magnuson J.K."/>
            <person name="James T.Y."/>
            <person name="O'Malley M.A."/>
            <person name="Stajich J.E."/>
            <person name="Spatafora J.W."/>
            <person name="Visel A."/>
            <person name="Grigoriev I.V."/>
        </authorList>
    </citation>
    <scope>NUCLEOTIDE SEQUENCE [LARGE SCALE GENOMIC DNA]</scope>
    <source>
        <strain evidence="2 3">PL171</strain>
    </source>
</reference>
<feature type="domain" description="Fe2OG dioxygenase" evidence="1">
    <location>
        <begin position="219"/>
        <end position="320"/>
    </location>
</feature>
<name>A0A1Y2I2D4_9FUNG</name>
<protein>
    <recommendedName>
        <fullName evidence="1">Fe2OG dioxygenase domain-containing protein</fullName>
    </recommendedName>
</protein>
<keyword evidence="3" id="KW-1185">Reference proteome</keyword>
<evidence type="ECO:0000313" key="2">
    <source>
        <dbReference type="EMBL" id="ORZ41016.1"/>
    </source>
</evidence>
<dbReference type="InterPro" id="IPR037151">
    <property type="entry name" value="AlkB-like_sf"/>
</dbReference>
<comment type="caution">
    <text evidence="2">The sequence shown here is derived from an EMBL/GenBank/DDBJ whole genome shotgun (WGS) entry which is preliminary data.</text>
</comment>
<accession>A0A1Y2I2D4</accession>
<dbReference type="SUPFAM" id="SSF51197">
    <property type="entry name" value="Clavaminate synthase-like"/>
    <property type="match status" value="1"/>
</dbReference>
<sequence length="320" mass="34651">MSKRSDPVLKVPKLRSSTARVLGVAEDKLFPPAAHSSKDGDSGASNDDGVKGRYSSTACLCLLNVGLAGFIAIDYDAFASIVQGFGDSVAASWMPHARSFSFVLFKSPQHALQAYEQFHLAPCPQLPGGGRRLGLAAFADPTVVPNLPPSFQAALGLADDLQPLAAVSGLTFQPEFLSESEEEELLSFIHNLPDSEWIPVHGRRVVHFGASFEYSSFSPAHQATISIYPYGRGIPPHIDIPELGTYIVSVSLHSGCTMDFRIPQGEPVHSVYLPPRSLLALEGDARYKYAHGIKERASDEVNGVVVMRGEYRASIVWRAM</sequence>
<dbReference type="EMBL" id="MCFL01000002">
    <property type="protein sequence ID" value="ORZ41016.1"/>
    <property type="molecule type" value="Genomic_DNA"/>
</dbReference>
<dbReference type="GO" id="GO:0016491">
    <property type="term" value="F:oxidoreductase activity"/>
    <property type="evidence" value="ECO:0007669"/>
    <property type="project" value="TreeGrafter"/>
</dbReference>
<dbReference type="InterPro" id="IPR032857">
    <property type="entry name" value="ALKBH4"/>
</dbReference>
<dbReference type="InterPro" id="IPR027450">
    <property type="entry name" value="AlkB-like"/>
</dbReference>